<evidence type="ECO:0000313" key="2">
    <source>
        <dbReference type="Proteomes" id="UP000401081"/>
    </source>
</evidence>
<organism evidence="1 2">
    <name type="scientific">Kluyvera cryocrescens</name>
    <name type="common">Kluyvera citrophila</name>
    <dbReference type="NCBI Taxonomy" id="580"/>
    <lineage>
        <taxon>Bacteria</taxon>
        <taxon>Pseudomonadati</taxon>
        <taxon>Pseudomonadota</taxon>
        <taxon>Gammaproteobacteria</taxon>
        <taxon>Enterobacterales</taxon>
        <taxon>Enterobacteriaceae</taxon>
        <taxon>Kluyvera</taxon>
    </lineage>
</organism>
<dbReference type="Proteomes" id="UP000401081">
    <property type="component" value="Unassembled WGS sequence"/>
</dbReference>
<keyword evidence="2" id="KW-1185">Reference proteome</keyword>
<evidence type="ECO:0000313" key="1">
    <source>
        <dbReference type="EMBL" id="VFS70980.1"/>
    </source>
</evidence>
<sequence>MILLTKAHLLFMAYDARLAFQDAGVAGGFFPQPRGIGTGTFRAEFLQIREAHHIAGNAYQIVTANVSAKLRASRP</sequence>
<reference evidence="1 2" key="1">
    <citation type="submission" date="2019-03" db="EMBL/GenBank/DDBJ databases">
        <authorList>
            <consortium name="Pathogen Informatics"/>
        </authorList>
    </citation>
    <scope>NUCLEOTIDE SEQUENCE [LARGE SCALE GENOMIC DNA]</scope>
    <source>
        <strain evidence="1 2">NCTC12993</strain>
    </source>
</reference>
<name>A0A485BCT8_KLUCR</name>
<gene>
    <name evidence="1" type="ORF">NCTC12993_04527</name>
</gene>
<protein>
    <submittedName>
        <fullName evidence="1">Uncharacterized protein</fullName>
    </submittedName>
</protein>
<dbReference type="EMBL" id="CAADJD010000021">
    <property type="protein sequence ID" value="VFS70980.1"/>
    <property type="molecule type" value="Genomic_DNA"/>
</dbReference>
<proteinExistence type="predicted"/>
<dbReference type="AlphaFoldDB" id="A0A485BCT8"/>
<accession>A0A485BCT8</accession>